<proteinExistence type="predicted"/>
<sequence>RSNKLEIHVQHERRIPLADVERLLLDLPGGGGEQHLVRAVEPPELEAAVAVHLPPRVRHPLPPESGEHVAGLGVAAVGVDELPVRAPHVPLHEPPQHDPLHGRVRERLPQHDLQVVGAQGLVGGRHVQLRDPDGQPRDGELVQRVADDVPDGVRHVALHADAAHRRAPPLQVRDQRHVLLRRRVGVVAALHVVVVDEQRRRRVDRRRLPEHVRVDVVAEALSEEGAVEHLVVDLVVREPAAVARHEAPQPGLHGGAELVGVERADPLLHRVLHGPEDAVPAHRLAVAVAEGDELVGVGVAHLPLHGLRVVPLELVLQHRPVEVLGEEVHVLGVLHPRLGDARPDGEAVLDLDHLDVRSGHARRRVLARPVVHLEDHITLAHLYYIYTVFEITAVHYELKVQQLCDTYLVRLLPEVPEPRNLVHRAHLQVHDLEIHPCRRPVHVNLRATHRLTTIVVIHPERALDLSPLPRLDHHHAAAHPPSTAHADVDVNRVLAGLRAGAHDANPPGHPSPSLALARRAATTYRPLGRLRRARWLTASSESESDSSSAVADRGGGSASGAAGSSSACAESVHVKHERGVSFLDGERLVHLPRRRRELHDVCAVVAPELEVAGAVDVAAGVRRPLPPEVDESAGVLAPHVSLHASPEDDALDGRVRVGFPEHHLEVVGAEVDVGLGDVELGEPDGEVGGGELVERVADDLPDGVGDVALQPDASHGRALLLQRGDLLDVLLRRGVGVVAALDVVVVDEERGARVQLRRLAEHEGVDVIAEAILVVPAVQHLVVDVVVREPAGVAGEQATEAALHGGGELVVVEVLDPLLHRVLDGPEDAVPAHGLAEAVAEVEQRVRVGVVELPLLRLRVVPLELVLEHGPVEVLGEEVDEARDLDHARVPNGKLLSICITRMDAPEMPDAALPKLRTTSRLRTCRLLPELPEPRLAVGGEDLEIHHLDVDAGGGALDAHLGLGAARALLEPERALDLRPPSRLRAHGAPLHDAPAVQAEVDAHRVAAAGALGLGAVPPEADPPGDAVRDPGPERGGRDRPAQAVRLVGAARREDVPAAGPVVVAHVVDRLRRHLGRLLLVHRQRRARPTAAQPASPSSSALFSIRFTSYATS</sequence>
<dbReference type="AlphaFoldDB" id="A0AAQ3TFH9"/>
<protein>
    <submittedName>
        <fullName evidence="2">Uncharacterized protein</fullName>
    </submittedName>
</protein>
<feature type="non-terminal residue" evidence="2">
    <location>
        <position position="1"/>
    </location>
</feature>
<organism evidence="2 3">
    <name type="scientific">Paspalum notatum var. saurae</name>
    <dbReference type="NCBI Taxonomy" id="547442"/>
    <lineage>
        <taxon>Eukaryota</taxon>
        <taxon>Viridiplantae</taxon>
        <taxon>Streptophyta</taxon>
        <taxon>Embryophyta</taxon>
        <taxon>Tracheophyta</taxon>
        <taxon>Spermatophyta</taxon>
        <taxon>Magnoliopsida</taxon>
        <taxon>Liliopsida</taxon>
        <taxon>Poales</taxon>
        <taxon>Poaceae</taxon>
        <taxon>PACMAD clade</taxon>
        <taxon>Panicoideae</taxon>
        <taxon>Andropogonodae</taxon>
        <taxon>Paspaleae</taxon>
        <taxon>Paspalinae</taxon>
        <taxon>Paspalum</taxon>
    </lineage>
</organism>
<gene>
    <name evidence="2" type="ORF">U9M48_020645</name>
</gene>
<evidence type="ECO:0000313" key="2">
    <source>
        <dbReference type="EMBL" id="WVZ72136.1"/>
    </source>
</evidence>
<feature type="region of interest" description="Disordered" evidence="1">
    <location>
        <begin position="536"/>
        <end position="564"/>
    </location>
</feature>
<name>A0AAQ3TFH9_PASNO</name>
<feature type="compositionally biased region" description="Low complexity" evidence="1">
    <location>
        <begin position="539"/>
        <end position="552"/>
    </location>
</feature>
<reference evidence="2 3" key="1">
    <citation type="submission" date="2024-02" db="EMBL/GenBank/DDBJ databases">
        <title>High-quality chromosome-scale genome assembly of Pensacola bahiagrass (Paspalum notatum Flugge var. saurae).</title>
        <authorList>
            <person name="Vega J.M."/>
            <person name="Podio M."/>
            <person name="Orjuela J."/>
            <person name="Siena L.A."/>
            <person name="Pessino S.C."/>
            <person name="Combes M.C."/>
            <person name="Mariac C."/>
            <person name="Albertini E."/>
            <person name="Pupilli F."/>
            <person name="Ortiz J.P.A."/>
            <person name="Leblanc O."/>
        </authorList>
    </citation>
    <scope>NUCLEOTIDE SEQUENCE [LARGE SCALE GENOMIC DNA]</scope>
    <source>
        <strain evidence="2">R1</strain>
        <tissue evidence="2">Leaf</tissue>
    </source>
</reference>
<dbReference type="EMBL" id="CP144748">
    <property type="protein sequence ID" value="WVZ72136.1"/>
    <property type="molecule type" value="Genomic_DNA"/>
</dbReference>
<keyword evidence="3" id="KW-1185">Reference proteome</keyword>
<evidence type="ECO:0000256" key="1">
    <source>
        <dbReference type="SAM" id="MobiDB-lite"/>
    </source>
</evidence>
<feature type="compositionally biased region" description="Basic and acidic residues" evidence="1">
    <location>
        <begin position="1027"/>
        <end position="1041"/>
    </location>
</feature>
<evidence type="ECO:0000313" key="3">
    <source>
        <dbReference type="Proteomes" id="UP001341281"/>
    </source>
</evidence>
<accession>A0AAQ3TFH9</accession>
<feature type="region of interest" description="Disordered" evidence="1">
    <location>
        <begin position="1014"/>
        <end position="1041"/>
    </location>
</feature>
<dbReference type="Proteomes" id="UP001341281">
    <property type="component" value="Chromosome 04"/>
</dbReference>